<dbReference type="InterPro" id="IPR037129">
    <property type="entry name" value="XPA_sf"/>
</dbReference>
<dbReference type="GO" id="GO:0000715">
    <property type="term" value="P:nucleotide-excision repair, DNA damage recognition"/>
    <property type="evidence" value="ECO:0007669"/>
    <property type="project" value="TreeGrafter"/>
</dbReference>
<dbReference type="InParanoid" id="A0A2V0NUD1"/>
<keyword evidence="2" id="KW-0862">Zinc</keyword>
<evidence type="ECO:0000313" key="5">
    <source>
        <dbReference type="EMBL" id="GBF90282.1"/>
    </source>
</evidence>
<proteinExistence type="predicted"/>
<evidence type="ECO:0000313" key="6">
    <source>
        <dbReference type="Proteomes" id="UP000247498"/>
    </source>
</evidence>
<dbReference type="Pfam" id="PF05181">
    <property type="entry name" value="XPA_C"/>
    <property type="match status" value="1"/>
</dbReference>
<dbReference type="CDD" id="cd21075">
    <property type="entry name" value="DBD_XPA-like"/>
    <property type="match status" value="1"/>
</dbReference>
<evidence type="ECO:0000259" key="4">
    <source>
        <dbReference type="Pfam" id="PF05181"/>
    </source>
</evidence>
<feature type="domain" description="XPA C-terminal" evidence="4">
    <location>
        <begin position="50"/>
        <end position="94"/>
    </location>
</feature>
<name>A0A2V0NUD1_9CHLO</name>
<dbReference type="Gene3D" id="3.90.530.10">
    <property type="entry name" value="XPA C-terminal domain"/>
    <property type="match status" value="1"/>
</dbReference>
<dbReference type="GO" id="GO:1901255">
    <property type="term" value="P:nucleotide-excision repair involved in interstrand cross-link repair"/>
    <property type="evidence" value="ECO:0007669"/>
    <property type="project" value="TreeGrafter"/>
</dbReference>
<sequence>MAAASPGGAGPPSLVGACDRCGAAAPRVDAQWLAAFGLALCGDCRRADGLISKSKAKSLYLLSDADLRPLGSLEKANPQNKNWNAMRMYLASQVRGAAVKKHGSLDAIEAQKDARADKRFSAAADARKRGAAADAQQEMQDARLAARVEARAAALAREAEAAERTQIEVRVDPVTGAKRQRVAPELAEVEVEQI</sequence>
<dbReference type="GO" id="GO:0070914">
    <property type="term" value="P:UV-damage excision repair"/>
    <property type="evidence" value="ECO:0007669"/>
    <property type="project" value="TreeGrafter"/>
</dbReference>
<dbReference type="EMBL" id="BDRX01000016">
    <property type="protein sequence ID" value="GBF90282.1"/>
    <property type="molecule type" value="Genomic_DNA"/>
</dbReference>
<comment type="caution">
    <text evidence="5">The sequence shown here is derived from an EMBL/GenBank/DDBJ whole genome shotgun (WGS) entry which is preliminary data.</text>
</comment>
<protein>
    <recommendedName>
        <fullName evidence="4">XPA C-terminal domain-containing protein</fullName>
    </recommendedName>
</protein>
<comment type="subcellular location">
    <subcellularLocation>
        <location evidence="1">Nucleus</location>
    </subcellularLocation>
</comment>
<dbReference type="PANTHER" id="PTHR10142">
    <property type="entry name" value="DNA REPAIR PROTEIN COMPLEMENTING XP-A CELLS"/>
    <property type="match status" value="1"/>
</dbReference>
<dbReference type="GO" id="GO:0000110">
    <property type="term" value="C:nucleotide-excision repair factor 1 complex"/>
    <property type="evidence" value="ECO:0007669"/>
    <property type="project" value="TreeGrafter"/>
</dbReference>
<organism evidence="5 6">
    <name type="scientific">Raphidocelis subcapitata</name>
    <dbReference type="NCBI Taxonomy" id="307507"/>
    <lineage>
        <taxon>Eukaryota</taxon>
        <taxon>Viridiplantae</taxon>
        <taxon>Chlorophyta</taxon>
        <taxon>core chlorophytes</taxon>
        <taxon>Chlorophyceae</taxon>
        <taxon>CS clade</taxon>
        <taxon>Sphaeropleales</taxon>
        <taxon>Selenastraceae</taxon>
        <taxon>Raphidocelis</taxon>
    </lineage>
</organism>
<dbReference type="SUPFAM" id="SSF46955">
    <property type="entry name" value="Putative DNA-binding domain"/>
    <property type="match status" value="1"/>
</dbReference>
<dbReference type="GO" id="GO:0006284">
    <property type="term" value="P:base-excision repair"/>
    <property type="evidence" value="ECO:0007669"/>
    <property type="project" value="TreeGrafter"/>
</dbReference>
<dbReference type="AlphaFoldDB" id="A0A2V0NUD1"/>
<dbReference type="OrthoDB" id="5368863at2759"/>
<dbReference type="InterPro" id="IPR022656">
    <property type="entry name" value="XPA_C"/>
</dbReference>
<dbReference type="InterPro" id="IPR009061">
    <property type="entry name" value="DNA-bd_dom_put_sf"/>
</dbReference>
<dbReference type="GO" id="GO:0003684">
    <property type="term" value="F:damaged DNA binding"/>
    <property type="evidence" value="ECO:0007669"/>
    <property type="project" value="InterPro"/>
</dbReference>
<accession>A0A2V0NUD1</accession>
<reference evidence="5 6" key="1">
    <citation type="journal article" date="2018" name="Sci. Rep.">
        <title>Raphidocelis subcapitata (=Pseudokirchneriella subcapitata) provides an insight into genome evolution and environmental adaptations in the Sphaeropleales.</title>
        <authorList>
            <person name="Suzuki S."/>
            <person name="Yamaguchi H."/>
            <person name="Nakajima N."/>
            <person name="Kawachi M."/>
        </authorList>
    </citation>
    <scope>NUCLEOTIDE SEQUENCE [LARGE SCALE GENOMIC DNA]</scope>
    <source>
        <strain evidence="5 6">NIES-35</strain>
    </source>
</reference>
<dbReference type="PANTHER" id="PTHR10142:SF0">
    <property type="entry name" value="DNA REPAIR PROTEIN COMPLEMENTING XP-A CELLS"/>
    <property type="match status" value="1"/>
</dbReference>
<gene>
    <name evidence="5" type="ORF">Rsub_02388</name>
</gene>
<keyword evidence="6" id="KW-1185">Reference proteome</keyword>
<keyword evidence="3" id="KW-0539">Nucleus</keyword>
<evidence type="ECO:0000256" key="3">
    <source>
        <dbReference type="ARBA" id="ARBA00023242"/>
    </source>
</evidence>
<evidence type="ECO:0000256" key="2">
    <source>
        <dbReference type="ARBA" id="ARBA00022833"/>
    </source>
</evidence>
<dbReference type="STRING" id="307507.A0A2V0NUD1"/>
<evidence type="ECO:0000256" key="1">
    <source>
        <dbReference type="ARBA" id="ARBA00004123"/>
    </source>
</evidence>
<dbReference type="Proteomes" id="UP000247498">
    <property type="component" value="Unassembled WGS sequence"/>
</dbReference>
<dbReference type="InterPro" id="IPR000465">
    <property type="entry name" value="XPA/RAD14"/>
</dbReference>